<dbReference type="InterPro" id="IPR018392">
    <property type="entry name" value="LysM"/>
</dbReference>
<evidence type="ECO:0000256" key="2">
    <source>
        <dbReference type="ARBA" id="ARBA00005992"/>
    </source>
</evidence>
<comment type="similarity">
    <text evidence="2">Belongs to the YkuD family.</text>
</comment>
<dbReference type="AlphaFoldDB" id="A0AB39BXU0"/>
<feature type="active site" description="Nucleophile" evidence="9">
    <location>
        <position position="140"/>
    </location>
</feature>
<keyword evidence="5" id="KW-0378">Hydrolase</keyword>
<dbReference type="GO" id="GO:0016757">
    <property type="term" value="F:glycosyltransferase activity"/>
    <property type="evidence" value="ECO:0007669"/>
    <property type="project" value="UniProtKB-KW"/>
</dbReference>
<dbReference type="Pfam" id="PF03734">
    <property type="entry name" value="YkuD"/>
    <property type="match status" value="1"/>
</dbReference>
<name>A0AB39BXU0_9BACI</name>
<dbReference type="CDD" id="cd16913">
    <property type="entry name" value="YkuD_like"/>
    <property type="match status" value="1"/>
</dbReference>
<evidence type="ECO:0000256" key="8">
    <source>
        <dbReference type="ARBA" id="ARBA00023316"/>
    </source>
</evidence>
<dbReference type="PROSITE" id="PS52029">
    <property type="entry name" value="LD_TPASE"/>
    <property type="match status" value="1"/>
</dbReference>
<dbReference type="Pfam" id="PF01476">
    <property type="entry name" value="LysM"/>
    <property type="match status" value="1"/>
</dbReference>
<keyword evidence="7 9" id="KW-0573">Peptidoglycan synthesis</keyword>
<comment type="pathway">
    <text evidence="1 9">Cell wall biogenesis; peptidoglycan biosynthesis.</text>
</comment>
<dbReference type="PANTHER" id="PTHR30582">
    <property type="entry name" value="L,D-TRANSPEPTIDASE"/>
    <property type="match status" value="1"/>
</dbReference>
<dbReference type="PANTHER" id="PTHR30582:SF24">
    <property type="entry name" value="L,D-TRANSPEPTIDASE ERFK_SRFK-RELATED"/>
    <property type="match status" value="1"/>
</dbReference>
<dbReference type="RefSeq" id="WP_317123722.1">
    <property type="nucleotide sequence ID" value="NZ_CP162551.1"/>
</dbReference>
<evidence type="ECO:0000259" key="10">
    <source>
        <dbReference type="PROSITE" id="PS51782"/>
    </source>
</evidence>
<dbReference type="PROSITE" id="PS51782">
    <property type="entry name" value="LYSM"/>
    <property type="match status" value="1"/>
</dbReference>
<evidence type="ECO:0000256" key="4">
    <source>
        <dbReference type="ARBA" id="ARBA00022679"/>
    </source>
</evidence>
<keyword evidence="3" id="KW-0328">Glycosyltransferase</keyword>
<dbReference type="Gene3D" id="3.10.350.10">
    <property type="entry name" value="LysM domain"/>
    <property type="match status" value="1"/>
</dbReference>
<dbReference type="GO" id="GO:0008360">
    <property type="term" value="P:regulation of cell shape"/>
    <property type="evidence" value="ECO:0007669"/>
    <property type="project" value="UniProtKB-UniRule"/>
</dbReference>
<evidence type="ECO:0000256" key="9">
    <source>
        <dbReference type="PROSITE-ProRule" id="PRU01373"/>
    </source>
</evidence>
<keyword evidence="6 9" id="KW-0133">Cell shape</keyword>
<organism evidence="12">
    <name type="scientific">Alkalihalophilus sp. As8PL</name>
    <dbReference type="NCBI Taxonomy" id="3237103"/>
    <lineage>
        <taxon>Bacteria</taxon>
        <taxon>Bacillati</taxon>
        <taxon>Bacillota</taxon>
        <taxon>Bacilli</taxon>
        <taxon>Bacillales</taxon>
        <taxon>Bacillaceae</taxon>
        <taxon>Alkalihalophilus</taxon>
    </lineage>
</organism>
<proteinExistence type="inferred from homology"/>
<evidence type="ECO:0000256" key="3">
    <source>
        <dbReference type="ARBA" id="ARBA00022676"/>
    </source>
</evidence>
<evidence type="ECO:0000256" key="7">
    <source>
        <dbReference type="ARBA" id="ARBA00022984"/>
    </source>
</evidence>
<feature type="domain" description="L,D-TPase catalytic" evidence="11">
    <location>
        <begin position="57"/>
        <end position="164"/>
    </location>
</feature>
<feature type="domain" description="LysM" evidence="10">
    <location>
        <begin position="2"/>
        <end position="46"/>
    </location>
</feature>
<dbReference type="GO" id="GO:0071972">
    <property type="term" value="F:peptidoglycan L,D-transpeptidase activity"/>
    <property type="evidence" value="ECO:0007669"/>
    <property type="project" value="TreeGrafter"/>
</dbReference>
<accession>A0AB39BXU0</accession>
<dbReference type="InterPro" id="IPR036779">
    <property type="entry name" value="LysM_dom_sf"/>
</dbReference>
<keyword evidence="8 9" id="KW-0961">Cell wall biogenesis/degradation</keyword>
<evidence type="ECO:0000256" key="1">
    <source>
        <dbReference type="ARBA" id="ARBA00004752"/>
    </source>
</evidence>
<dbReference type="SUPFAM" id="SSF141523">
    <property type="entry name" value="L,D-transpeptidase catalytic domain-like"/>
    <property type="match status" value="1"/>
</dbReference>
<dbReference type="GO" id="GO:0071555">
    <property type="term" value="P:cell wall organization"/>
    <property type="evidence" value="ECO:0007669"/>
    <property type="project" value="UniProtKB-UniRule"/>
</dbReference>
<evidence type="ECO:0000313" key="12">
    <source>
        <dbReference type="EMBL" id="XDI38672.1"/>
    </source>
</evidence>
<dbReference type="GO" id="GO:0018104">
    <property type="term" value="P:peptidoglycan-protein cross-linking"/>
    <property type="evidence" value="ECO:0007669"/>
    <property type="project" value="TreeGrafter"/>
</dbReference>
<dbReference type="Gene3D" id="2.40.440.10">
    <property type="entry name" value="L,D-transpeptidase catalytic domain-like"/>
    <property type="match status" value="1"/>
</dbReference>
<evidence type="ECO:0000256" key="5">
    <source>
        <dbReference type="ARBA" id="ARBA00022801"/>
    </source>
</evidence>
<dbReference type="CDD" id="cd00118">
    <property type="entry name" value="LysM"/>
    <property type="match status" value="1"/>
</dbReference>
<dbReference type="GO" id="GO:0005576">
    <property type="term" value="C:extracellular region"/>
    <property type="evidence" value="ECO:0007669"/>
    <property type="project" value="TreeGrafter"/>
</dbReference>
<gene>
    <name evidence="12" type="ORF">AB3N04_10405</name>
</gene>
<evidence type="ECO:0000256" key="6">
    <source>
        <dbReference type="ARBA" id="ARBA00022960"/>
    </source>
</evidence>
<dbReference type="InterPro" id="IPR038063">
    <property type="entry name" value="Transpep_catalytic_dom"/>
</dbReference>
<keyword evidence="4" id="KW-0808">Transferase</keyword>
<dbReference type="SMART" id="SM00257">
    <property type="entry name" value="LysM"/>
    <property type="match status" value="1"/>
</dbReference>
<sequence length="165" mass="18227">MYQHIVKPGETLFSISEDYRTPYVTIVKANNIQNPNLIFVGQPIIIPGIPDPNQIPFMIEVSIGSRTLTLYENGQIRKVYPIAVGRMLFDTPVGDFIIVNRQPNPGGPFGTLWLSLSKKSYGIHGTNDPASIGQAVSRGCIRMYNQDVEELGSIVPNGTRVRINA</sequence>
<protein>
    <submittedName>
        <fullName evidence="12">L,D-transpeptidase family protein</fullName>
    </submittedName>
</protein>
<dbReference type="SUPFAM" id="SSF54106">
    <property type="entry name" value="LysM domain"/>
    <property type="match status" value="1"/>
</dbReference>
<dbReference type="EMBL" id="CP162551">
    <property type="protein sequence ID" value="XDI38672.1"/>
    <property type="molecule type" value="Genomic_DNA"/>
</dbReference>
<dbReference type="InterPro" id="IPR050979">
    <property type="entry name" value="LD-transpeptidase"/>
</dbReference>
<evidence type="ECO:0000259" key="11">
    <source>
        <dbReference type="PROSITE" id="PS52029"/>
    </source>
</evidence>
<feature type="active site" description="Proton donor/acceptor" evidence="9">
    <location>
        <position position="124"/>
    </location>
</feature>
<dbReference type="InterPro" id="IPR005490">
    <property type="entry name" value="LD_TPept_cat_dom"/>
</dbReference>
<reference evidence="12" key="1">
    <citation type="submission" date="2024-07" db="EMBL/GenBank/DDBJ databases">
        <title>Identification and characteristics of an arsenic-resistant bacterial isolate, which belongs to a novel species.</title>
        <authorList>
            <person name="Juszczyk A."/>
            <person name="Kowalczyk A."/>
            <person name="Was K."/>
            <person name="Kosowicz W."/>
            <person name="Budzyn A."/>
            <person name="Latowski D."/>
        </authorList>
    </citation>
    <scope>NUCLEOTIDE SEQUENCE</scope>
    <source>
        <strain evidence="12">As8PL</strain>
    </source>
</reference>